<reference evidence="2 5" key="1">
    <citation type="submission" date="2014-08" db="EMBL/GenBank/DDBJ databases">
        <title>Fervidobacterium pennivorans DYC genome.</title>
        <authorList>
            <person name="Wushke S."/>
        </authorList>
    </citation>
    <scope>NUCLEOTIDE SEQUENCE [LARGE SCALE GENOMIC DNA]</scope>
    <source>
        <strain evidence="2 5">DYC</strain>
    </source>
</reference>
<dbReference type="Proteomes" id="UP000077096">
    <property type="component" value="Chromosome"/>
</dbReference>
<feature type="transmembrane region" description="Helical" evidence="1">
    <location>
        <begin position="7"/>
        <end position="25"/>
    </location>
</feature>
<dbReference type="EMBL" id="DSZT01000093">
    <property type="protein sequence ID" value="HGU41886.1"/>
    <property type="molecule type" value="Genomic_DNA"/>
</dbReference>
<feature type="transmembrane region" description="Helical" evidence="1">
    <location>
        <begin position="45"/>
        <end position="68"/>
    </location>
</feature>
<keyword evidence="1" id="KW-1133">Transmembrane helix</keyword>
<organism evidence="2 5">
    <name type="scientific">Fervidobacterium pennivorans</name>
    <dbReference type="NCBI Taxonomy" id="93466"/>
    <lineage>
        <taxon>Bacteria</taxon>
        <taxon>Thermotogati</taxon>
        <taxon>Thermotogota</taxon>
        <taxon>Thermotogae</taxon>
        <taxon>Thermotogales</taxon>
        <taxon>Fervidobacteriaceae</taxon>
        <taxon>Fervidobacterium</taxon>
    </lineage>
</organism>
<dbReference type="Pfam" id="PF11146">
    <property type="entry name" value="DUF2905"/>
    <property type="match status" value="1"/>
</dbReference>
<dbReference type="PATRIC" id="fig|93466.3.peg.284"/>
<evidence type="ECO:0000313" key="2">
    <source>
        <dbReference type="EMBL" id="ANE40789.1"/>
    </source>
</evidence>
<proteinExistence type="predicted"/>
<dbReference type="OMA" id="FYFPITT"/>
<dbReference type="PANTHER" id="PTHR36443:SF1">
    <property type="entry name" value="BSR5223 PROTEIN"/>
    <property type="match status" value="1"/>
</dbReference>
<reference evidence="3" key="2">
    <citation type="journal article" date="2020" name="mSystems">
        <title>Genome- and Community-Level Interaction Insights into Carbon Utilization and Element Cycling Functions of Hydrothermarchaeota in Hydrothermal Sediment.</title>
        <authorList>
            <person name="Zhou Z."/>
            <person name="Liu Y."/>
            <person name="Xu W."/>
            <person name="Pan J."/>
            <person name="Luo Z.H."/>
            <person name="Li M."/>
        </authorList>
    </citation>
    <scope>NUCLEOTIDE SEQUENCE [LARGE SCALE GENOMIC DNA]</scope>
    <source>
        <strain evidence="4">SpSt-604</strain>
        <strain evidence="3">SpSt-640</strain>
    </source>
</reference>
<evidence type="ECO:0000256" key="1">
    <source>
        <dbReference type="SAM" id="Phobius"/>
    </source>
</evidence>
<dbReference type="EMBL" id="CP011393">
    <property type="protein sequence ID" value="ANE40789.1"/>
    <property type="molecule type" value="Genomic_DNA"/>
</dbReference>
<keyword evidence="1" id="KW-0472">Membrane</keyword>
<sequence>MREIGKLLIMLGLITITMGLTMFLISKMSDLNWLPGDIVIKRKNFVFIFPITTMIILSVILTIVLNIISRFFK</sequence>
<name>A0A172T1A8_FERPE</name>
<protein>
    <submittedName>
        <fullName evidence="3">DUF2905 domain-containing protein</fullName>
    </submittedName>
</protein>
<dbReference type="KEGG" id="fng:JM64_01230"/>
<keyword evidence="1" id="KW-0812">Transmembrane</keyword>
<evidence type="ECO:0000313" key="3">
    <source>
        <dbReference type="EMBL" id="HGQ77944.1"/>
    </source>
</evidence>
<evidence type="ECO:0000313" key="5">
    <source>
        <dbReference type="Proteomes" id="UP000077096"/>
    </source>
</evidence>
<accession>A0A172T1A8</accession>
<dbReference type="InterPro" id="IPR021320">
    <property type="entry name" value="DUF2905"/>
</dbReference>
<dbReference type="OrthoDB" id="9811610at2"/>
<evidence type="ECO:0000313" key="4">
    <source>
        <dbReference type="EMBL" id="HGU41886.1"/>
    </source>
</evidence>
<gene>
    <name evidence="4" type="ORF">ENT72_03040</name>
    <name evidence="3" type="ORF">ENU12_08640</name>
    <name evidence="2" type="ORF">JM64_01230</name>
</gene>
<dbReference type="EMBL" id="DTBH01000177">
    <property type="protein sequence ID" value="HGQ77944.1"/>
    <property type="molecule type" value="Genomic_DNA"/>
</dbReference>
<dbReference type="PANTHER" id="PTHR36443">
    <property type="entry name" value="BSR5223 PROTEIN"/>
    <property type="match status" value="1"/>
</dbReference>
<dbReference type="AlphaFoldDB" id="A0A172T1A8"/>